<evidence type="ECO:0000256" key="4">
    <source>
        <dbReference type="ARBA" id="ARBA00022729"/>
    </source>
</evidence>
<evidence type="ECO:0000256" key="8">
    <source>
        <dbReference type="SAM" id="MobiDB-lite"/>
    </source>
</evidence>
<keyword evidence="4" id="KW-0732">Signal</keyword>
<dbReference type="PROSITE" id="PS50011">
    <property type="entry name" value="PROTEIN_KINASE_DOM"/>
    <property type="match status" value="1"/>
</dbReference>
<dbReference type="GO" id="GO:0004674">
    <property type="term" value="F:protein serine/threonine kinase activity"/>
    <property type="evidence" value="ECO:0007669"/>
    <property type="project" value="UniProtKB-KW"/>
</dbReference>
<name>A0AAV6INW5_9ERIC</name>
<gene>
    <name evidence="11" type="ORF">RHGRI_030366</name>
</gene>
<evidence type="ECO:0000256" key="6">
    <source>
        <dbReference type="ARBA" id="ARBA00022777"/>
    </source>
</evidence>
<accession>A0AAV6INW5</accession>
<organism evidence="11 12">
    <name type="scientific">Rhododendron griersonianum</name>
    <dbReference type="NCBI Taxonomy" id="479676"/>
    <lineage>
        <taxon>Eukaryota</taxon>
        <taxon>Viridiplantae</taxon>
        <taxon>Streptophyta</taxon>
        <taxon>Embryophyta</taxon>
        <taxon>Tracheophyta</taxon>
        <taxon>Spermatophyta</taxon>
        <taxon>Magnoliopsida</taxon>
        <taxon>eudicotyledons</taxon>
        <taxon>Gunneridae</taxon>
        <taxon>Pentapetalae</taxon>
        <taxon>asterids</taxon>
        <taxon>Ericales</taxon>
        <taxon>Ericaceae</taxon>
        <taxon>Ericoideae</taxon>
        <taxon>Rhodoreae</taxon>
        <taxon>Rhododendron</taxon>
    </lineage>
</organism>
<evidence type="ECO:0000313" key="12">
    <source>
        <dbReference type="Proteomes" id="UP000823749"/>
    </source>
</evidence>
<dbReference type="PROSITE" id="PS51392">
    <property type="entry name" value="KEN"/>
    <property type="match status" value="1"/>
</dbReference>
<dbReference type="SMART" id="SM00580">
    <property type="entry name" value="PUG"/>
    <property type="match status" value="1"/>
</dbReference>
<sequence>MQTVQVRGGVHSPTWTRPENKVFEHVLVVFPDETADRWRRIADQLSGVVAGGEEVRAHFEDLVDDVFEIDSGRVELTSYSDDSDIGSGWEGGKPVASQISFGAAGEWRKRCEFDRKKGTPWTEENTVKDWIIFNARTVTPKRKKIQRPGKSNGRTSSGVGSDEKLDQGVDESVDGCTIGKLFVSNREIAMGSNGTIVLEGTYEGRPVAVKRLVKAYHDVASKEHRNLRVTDSHPNIVRLYGKESDRDFVYLALERCTCNLNDFIQKPTVSEDQASDGTLPEVKLWTDSGYPSPILLKLMRDMVSGLVHLHKLGMIHRDLKPQNVLILLKEGSLCAKLSDMGISKRLVGDKSSLGNHATGKPKASEVLIHPMFWDSNKRLSFLRDASDRVEREGSGSAILKAIQSIAPLVLGTKLASKRKKKMVLLKWDKKIELALLNENRRWYNFESVRDLLRLIRNKKNHIFDLPREVQEILGLAPEGFDGYFRSRFPKLLMEVYKVLHKYRREEEWCNKHFKGSVDCVV</sequence>
<dbReference type="GO" id="GO:0005524">
    <property type="term" value="F:ATP binding"/>
    <property type="evidence" value="ECO:0007669"/>
    <property type="project" value="UniProtKB-KW"/>
</dbReference>
<dbReference type="EMBL" id="JACTNZ010000010">
    <property type="protein sequence ID" value="KAG5529968.1"/>
    <property type="molecule type" value="Genomic_DNA"/>
</dbReference>
<dbReference type="PANTHER" id="PTHR13954">
    <property type="entry name" value="IRE1-RELATED"/>
    <property type="match status" value="1"/>
</dbReference>
<dbReference type="SMART" id="SM00220">
    <property type="entry name" value="S_TKc"/>
    <property type="match status" value="1"/>
</dbReference>
<dbReference type="InterPro" id="IPR008271">
    <property type="entry name" value="Ser/Thr_kinase_AS"/>
</dbReference>
<dbReference type="InterPro" id="IPR000719">
    <property type="entry name" value="Prot_kinase_dom"/>
</dbReference>
<dbReference type="GO" id="GO:0004521">
    <property type="term" value="F:RNA endonuclease activity"/>
    <property type="evidence" value="ECO:0007669"/>
    <property type="project" value="InterPro"/>
</dbReference>
<dbReference type="Pfam" id="PF00069">
    <property type="entry name" value="Pkinase"/>
    <property type="match status" value="1"/>
</dbReference>
<dbReference type="GO" id="GO:0006397">
    <property type="term" value="P:mRNA processing"/>
    <property type="evidence" value="ECO:0007669"/>
    <property type="project" value="InterPro"/>
</dbReference>
<proteinExistence type="predicted"/>
<dbReference type="InterPro" id="IPR038357">
    <property type="entry name" value="KEN_sf"/>
</dbReference>
<comment type="caution">
    <text evidence="11">The sequence shown here is derived from an EMBL/GenBank/DDBJ whole genome shotgun (WGS) entry which is preliminary data.</text>
</comment>
<evidence type="ECO:0000256" key="5">
    <source>
        <dbReference type="ARBA" id="ARBA00022741"/>
    </source>
</evidence>
<dbReference type="Proteomes" id="UP000823749">
    <property type="component" value="Chromosome 10"/>
</dbReference>
<dbReference type="PROSITE" id="PS00108">
    <property type="entry name" value="PROTEIN_KINASE_ST"/>
    <property type="match status" value="1"/>
</dbReference>
<dbReference type="InterPro" id="IPR011009">
    <property type="entry name" value="Kinase-like_dom_sf"/>
</dbReference>
<keyword evidence="3" id="KW-0808">Transferase</keyword>
<evidence type="ECO:0000256" key="7">
    <source>
        <dbReference type="ARBA" id="ARBA00022840"/>
    </source>
</evidence>
<dbReference type="GO" id="GO:0051082">
    <property type="term" value="F:unfolded protein binding"/>
    <property type="evidence" value="ECO:0007669"/>
    <property type="project" value="TreeGrafter"/>
</dbReference>
<feature type="region of interest" description="Disordered" evidence="8">
    <location>
        <begin position="141"/>
        <end position="168"/>
    </location>
</feature>
<keyword evidence="12" id="KW-1185">Reference proteome</keyword>
<dbReference type="EC" id="2.7.11.1" evidence="1"/>
<evidence type="ECO:0000256" key="3">
    <source>
        <dbReference type="ARBA" id="ARBA00022679"/>
    </source>
</evidence>
<feature type="domain" description="KEN" evidence="10">
    <location>
        <begin position="375"/>
        <end position="515"/>
    </location>
</feature>
<dbReference type="InterPro" id="IPR045133">
    <property type="entry name" value="IRE1/2-like"/>
</dbReference>
<dbReference type="GO" id="GO:0036498">
    <property type="term" value="P:IRE1-mediated unfolded protein response"/>
    <property type="evidence" value="ECO:0007669"/>
    <property type="project" value="TreeGrafter"/>
</dbReference>
<dbReference type="FunFam" id="3.30.200.20:FF:000077">
    <property type="entry name" value="Putative Serine/threonine-protein kinase/endoribonuclease IRE1"/>
    <property type="match status" value="1"/>
</dbReference>
<keyword evidence="5" id="KW-0547">Nucleotide-binding</keyword>
<dbReference type="AlphaFoldDB" id="A0AAV6INW5"/>
<dbReference type="SUPFAM" id="SSF56112">
    <property type="entry name" value="Protein kinase-like (PK-like)"/>
    <property type="match status" value="1"/>
</dbReference>
<dbReference type="Gene3D" id="1.10.10.60">
    <property type="entry name" value="Homeodomain-like"/>
    <property type="match status" value="1"/>
</dbReference>
<protein>
    <recommendedName>
        <fullName evidence="1">non-specific serine/threonine protein kinase</fullName>
        <ecNumber evidence="1">2.7.11.1</ecNumber>
    </recommendedName>
</protein>
<keyword evidence="6" id="KW-0418">Kinase</keyword>
<dbReference type="SUPFAM" id="SSF46689">
    <property type="entry name" value="Homeodomain-like"/>
    <property type="match status" value="1"/>
</dbReference>
<dbReference type="InterPro" id="IPR010513">
    <property type="entry name" value="KEN_dom"/>
</dbReference>
<reference evidence="11" key="1">
    <citation type="submission" date="2020-08" db="EMBL/GenBank/DDBJ databases">
        <title>Plant Genome Project.</title>
        <authorList>
            <person name="Zhang R.-G."/>
        </authorList>
    </citation>
    <scope>NUCLEOTIDE SEQUENCE</scope>
    <source>
        <strain evidence="11">WSP0</strain>
        <tissue evidence="11">Leaf</tissue>
    </source>
</reference>
<dbReference type="InterPro" id="IPR009057">
    <property type="entry name" value="Homeodomain-like_sf"/>
</dbReference>
<dbReference type="Pfam" id="PF06479">
    <property type="entry name" value="Ribonuc_2-5A"/>
    <property type="match status" value="1"/>
</dbReference>
<keyword evidence="2" id="KW-0723">Serine/threonine-protein kinase</keyword>
<dbReference type="PANTHER" id="PTHR13954:SF6">
    <property type="entry name" value="NON-SPECIFIC SERINE_THREONINE PROTEIN KINASE"/>
    <property type="match status" value="1"/>
</dbReference>
<feature type="domain" description="Protein kinase" evidence="9">
    <location>
        <begin position="182"/>
        <end position="503"/>
    </location>
</feature>
<evidence type="ECO:0000259" key="10">
    <source>
        <dbReference type="PROSITE" id="PS51392"/>
    </source>
</evidence>
<dbReference type="GO" id="GO:1990604">
    <property type="term" value="C:IRE1-TRAF2-ASK1 complex"/>
    <property type="evidence" value="ECO:0007669"/>
    <property type="project" value="TreeGrafter"/>
</dbReference>
<dbReference type="Gene3D" id="1.10.510.10">
    <property type="entry name" value="Transferase(Phosphotransferase) domain 1"/>
    <property type="match status" value="1"/>
</dbReference>
<evidence type="ECO:0000256" key="2">
    <source>
        <dbReference type="ARBA" id="ARBA00022527"/>
    </source>
</evidence>
<evidence type="ECO:0000259" key="9">
    <source>
        <dbReference type="PROSITE" id="PS50011"/>
    </source>
</evidence>
<dbReference type="Gene3D" id="1.20.1440.180">
    <property type="entry name" value="KEN domain"/>
    <property type="match status" value="1"/>
</dbReference>
<evidence type="ECO:0000313" key="11">
    <source>
        <dbReference type="EMBL" id="KAG5529968.1"/>
    </source>
</evidence>
<evidence type="ECO:0000256" key="1">
    <source>
        <dbReference type="ARBA" id="ARBA00012513"/>
    </source>
</evidence>
<keyword evidence="7" id="KW-0067">ATP-binding</keyword>